<gene>
    <name evidence="2" type="ORF">AMTR_s00073p00179510</name>
</gene>
<organism evidence="2 3">
    <name type="scientific">Amborella trichopoda</name>
    <dbReference type="NCBI Taxonomy" id="13333"/>
    <lineage>
        <taxon>Eukaryota</taxon>
        <taxon>Viridiplantae</taxon>
        <taxon>Streptophyta</taxon>
        <taxon>Embryophyta</taxon>
        <taxon>Tracheophyta</taxon>
        <taxon>Spermatophyta</taxon>
        <taxon>Magnoliopsida</taxon>
        <taxon>Amborellales</taxon>
        <taxon>Amborellaceae</taxon>
        <taxon>Amborella</taxon>
    </lineage>
</organism>
<evidence type="ECO:0000313" key="2">
    <source>
        <dbReference type="EMBL" id="ERM97358.1"/>
    </source>
</evidence>
<dbReference type="Proteomes" id="UP000017836">
    <property type="component" value="Unassembled WGS sequence"/>
</dbReference>
<name>W1NNP7_AMBTC</name>
<dbReference type="HOGENOM" id="CLU_2691088_0_0_1"/>
<dbReference type="EMBL" id="KI396509">
    <property type="protein sequence ID" value="ERM97358.1"/>
    <property type="molecule type" value="Genomic_DNA"/>
</dbReference>
<dbReference type="AlphaFoldDB" id="W1NNP7"/>
<keyword evidence="3" id="KW-1185">Reference proteome</keyword>
<accession>W1NNP7</accession>
<feature type="compositionally biased region" description="Basic and acidic residues" evidence="1">
    <location>
        <begin position="54"/>
        <end position="74"/>
    </location>
</feature>
<protein>
    <submittedName>
        <fullName evidence="2">Uncharacterized protein</fullName>
    </submittedName>
</protein>
<proteinExistence type="predicted"/>
<dbReference type="Gramene" id="ERM97358">
    <property type="protein sequence ID" value="ERM97358"/>
    <property type="gene ID" value="AMTR_s00073p00179510"/>
</dbReference>
<feature type="region of interest" description="Disordered" evidence="1">
    <location>
        <begin position="51"/>
        <end position="74"/>
    </location>
</feature>
<evidence type="ECO:0000256" key="1">
    <source>
        <dbReference type="SAM" id="MobiDB-lite"/>
    </source>
</evidence>
<evidence type="ECO:0000313" key="3">
    <source>
        <dbReference type="Proteomes" id="UP000017836"/>
    </source>
</evidence>
<reference evidence="3" key="1">
    <citation type="journal article" date="2013" name="Science">
        <title>The Amborella genome and the evolution of flowering plants.</title>
        <authorList>
            <consortium name="Amborella Genome Project"/>
        </authorList>
    </citation>
    <scope>NUCLEOTIDE SEQUENCE [LARGE SCALE GENOMIC DNA]</scope>
</reference>
<sequence length="74" mass="8574">MGSCRERRAEGGRRLQKEGAVWLQMSGSEEERSRLVVMVAVKRVRLATAKKMGRKEDGSDRNWRRRLRETAEGK</sequence>